<evidence type="ECO:0000313" key="2">
    <source>
        <dbReference type="EMBL" id="PSR33933.1"/>
    </source>
</evidence>
<organism evidence="2 3">
    <name type="scientific">Sulfobacillus benefaciens</name>
    <dbReference type="NCBI Taxonomy" id="453960"/>
    <lineage>
        <taxon>Bacteria</taxon>
        <taxon>Bacillati</taxon>
        <taxon>Bacillota</taxon>
        <taxon>Clostridia</taxon>
        <taxon>Eubacteriales</taxon>
        <taxon>Clostridiales Family XVII. Incertae Sedis</taxon>
        <taxon>Sulfobacillus</taxon>
    </lineage>
</organism>
<feature type="transmembrane region" description="Helical" evidence="1">
    <location>
        <begin position="20"/>
        <end position="39"/>
    </location>
</feature>
<sequence>MQWISQPLYLWAKTLYGHPIMWNGALAAIFLVLAIAWLIRPKSRIVFWAAGLWNGYRPQQWCGFVVGMGSLRPINPSVVSFMAFCGCAQRIRISLGIPMTIRLIISGPLVYRRTQQFMTGYKVGGKTP</sequence>
<keyword evidence="1" id="KW-0472">Membrane</keyword>
<dbReference type="EMBL" id="PXYW01000014">
    <property type="protein sequence ID" value="PSR33933.1"/>
    <property type="molecule type" value="Genomic_DNA"/>
</dbReference>
<keyword evidence="1" id="KW-1133">Transmembrane helix</keyword>
<dbReference type="AlphaFoldDB" id="A0A2T2XHG2"/>
<name>A0A2T2XHG2_9FIRM</name>
<gene>
    <name evidence="2" type="ORF">C7B46_07385</name>
</gene>
<dbReference type="Proteomes" id="UP000242972">
    <property type="component" value="Unassembled WGS sequence"/>
</dbReference>
<comment type="caution">
    <text evidence="2">The sequence shown here is derived from an EMBL/GenBank/DDBJ whole genome shotgun (WGS) entry which is preliminary data.</text>
</comment>
<accession>A0A2T2XHG2</accession>
<evidence type="ECO:0000256" key="1">
    <source>
        <dbReference type="SAM" id="Phobius"/>
    </source>
</evidence>
<keyword evidence="1" id="KW-0812">Transmembrane</keyword>
<evidence type="ECO:0000313" key="3">
    <source>
        <dbReference type="Proteomes" id="UP000242972"/>
    </source>
</evidence>
<protein>
    <submittedName>
        <fullName evidence="2">Uncharacterized protein</fullName>
    </submittedName>
</protein>
<proteinExistence type="predicted"/>
<reference evidence="2 3" key="1">
    <citation type="journal article" date="2014" name="BMC Genomics">
        <title>Comparison of environmental and isolate Sulfobacillus genomes reveals diverse carbon, sulfur, nitrogen, and hydrogen metabolisms.</title>
        <authorList>
            <person name="Justice N.B."/>
            <person name="Norman A."/>
            <person name="Brown C.T."/>
            <person name="Singh A."/>
            <person name="Thomas B.C."/>
            <person name="Banfield J.F."/>
        </authorList>
    </citation>
    <scope>NUCLEOTIDE SEQUENCE [LARGE SCALE GENOMIC DNA]</scope>
    <source>
        <strain evidence="2">AMDSBA4</strain>
    </source>
</reference>